<accession>A0ABQ3IGE9</accession>
<dbReference type="InterPro" id="IPR013572">
    <property type="entry name" value="Tscrpt_reg_MAATS_C"/>
</dbReference>
<dbReference type="InterPro" id="IPR036271">
    <property type="entry name" value="Tet_transcr_reg_TetR-rel_C_sf"/>
</dbReference>
<dbReference type="Gene3D" id="1.10.357.10">
    <property type="entry name" value="Tetracycline Repressor, domain 2"/>
    <property type="match status" value="1"/>
</dbReference>
<proteinExistence type="predicted"/>
<name>A0ABQ3IGE9_9GAMM</name>
<feature type="domain" description="HTH tetR-type" evidence="6">
    <location>
        <begin position="10"/>
        <end position="70"/>
    </location>
</feature>
<keyword evidence="8" id="KW-1185">Reference proteome</keyword>
<organism evidence="7 8">
    <name type="scientific">Thalassotalea profundi</name>
    <dbReference type="NCBI Taxonomy" id="2036687"/>
    <lineage>
        <taxon>Bacteria</taxon>
        <taxon>Pseudomonadati</taxon>
        <taxon>Pseudomonadota</taxon>
        <taxon>Gammaproteobacteria</taxon>
        <taxon>Alteromonadales</taxon>
        <taxon>Colwelliaceae</taxon>
        <taxon>Thalassotalea</taxon>
    </lineage>
</organism>
<keyword evidence="1" id="KW-0678">Repressor</keyword>
<dbReference type="SUPFAM" id="SSF46689">
    <property type="entry name" value="Homeodomain-like"/>
    <property type="match status" value="1"/>
</dbReference>
<gene>
    <name evidence="7" type="ORF">GCM10011501_08850</name>
</gene>
<evidence type="ECO:0000259" key="6">
    <source>
        <dbReference type="PROSITE" id="PS50977"/>
    </source>
</evidence>
<dbReference type="Pfam" id="PF00440">
    <property type="entry name" value="TetR_N"/>
    <property type="match status" value="1"/>
</dbReference>
<dbReference type="InterPro" id="IPR009057">
    <property type="entry name" value="Homeodomain-like_sf"/>
</dbReference>
<keyword evidence="3 5" id="KW-0238">DNA-binding</keyword>
<dbReference type="PANTHER" id="PTHR43479">
    <property type="entry name" value="ACREF/ENVCD OPERON REPRESSOR-RELATED"/>
    <property type="match status" value="1"/>
</dbReference>
<dbReference type="EMBL" id="BNAH01000003">
    <property type="protein sequence ID" value="GHE82783.1"/>
    <property type="molecule type" value="Genomic_DNA"/>
</dbReference>
<dbReference type="Proteomes" id="UP000626370">
    <property type="component" value="Unassembled WGS sequence"/>
</dbReference>
<feature type="DNA-binding region" description="H-T-H motif" evidence="5">
    <location>
        <begin position="33"/>
        <end position="52"/>
    </location>
</feature>
<dbReference type="SUPFAM" id="SSF48498">
    <property type="entry name" value="Tetracyclin repressor-like, C-terminal domain"/>
    <property type="match status" value="1"/>
</dbReference>
<keyword evidence="4" id="KW-0804">Transcription</keyword>
<evidence type="ECO:0000256" key="2">
    <source>
        <dbReference type="ARBA" id="ARBA00023015"/>
    </source>
</evidence>
<dbReference type="PANTHER" id="PTHR43479:SF11">
    <property type="entry name" value="ACREF_ENVCD OPERON REPRESSOR-RELATED"/>
    <property type="match status" value="1"/>
</dbReference>
<dbReference type="InterPro" id="IPR001647">
    <property type="entry name" value="HTH_TetR"/>
</dbReference>
<dbReference type="PRINTS" id="PR00455">
    <property type="entry name" value="HTHTETR"/>
</dbReference>
<dbReference type="Pfam" id="PF08361">
    <property type="entry name" value="TetR_C_2"/>
    <property type="match status" value="1"/>
</dbReference>
<evidence type="ECO:0000313" key="7">
    <source>
        <dbReference type="EMBL" id="GHE82783.1"/>
    </source>
</evidence>
<dbReference type="InterPro" id="IPR050624">
    <property type="entry name" value="HTH-type_Tx_Regulator"/>
</dbReference>
<evidence type="ECO:0000256" key="4">
    <source>
        <dbReference type="ARBA" id="ARBA00023163"/>
    </source>
</evidence>
<reference evidence="8" key="1">
    <citation type="journal article" date="2019" name="Int. J. Syst. Evol. Microbiol.">
        <title>The Global Catalogue of Microorganisms (GCM) 10K type strain sequencing project: providing services to taxonomists for standard genome sequencing and annotation.</title>
        <authorList>
            <consortium name="The Broad Institute Genomics Platform"/>
            <consortium name="The Broad Institute Genome Sequencing Center for Infectious Disease"/>
            <person name="Wu L."/>
            <person name="Ma J."/>
        </authorList>
    </citation>
    <scope>NUCLEOTIDE SEQUENCE [LARGE SCALE GENOMIC DNA]</scope>
    <source>
        <strain evidence="8">CGMCC 1.15922</strain>
    </source>
</reference>
<protein>
    <submittedName>
        <fullName evidence="7">TetR family transcriptional regulator</fullName>
    </submittedName>
</protein>
<dbReference type="PROSITE" id="PS50977">
    <property type="entry name" value="HTH_TETR_2"/>
    <property type="match status" value="1"/>
</dbReference>
<evidence type="ECO:0000313" key="8">
    <source>
        <dbReference type="Proteomes" id="UP000626370"/>
    </source>
</evidence>
<comment type="caution">
    <text evidence="7">The sequence shown here is derived from an EMBL/GenBank/DDBJ whole genome shotgun (WGS) entry which is preliminary data.</text>
</comment>
<evidence type="ECO:0000256" key="5">
    <source>
        <dbReference type="PROSITE-ProRule" id="PRU00335"/>
    </source>
</evidence>
<evidence type="ECO:0000256" key="1">
    <source>
        <dbReference type="ARBA" id="ARBA00022491"/>
    </source>
</evidence>
<dbReference type="RefSeq" id="WP_189376904.1">
    <property type="nucleotide sequence ID" value="NZ_BNAH01000003.1"/>
</dbReference>
<keyword evidence="2" id="KW-0805">Transcription regulation</keyword>
<sequence>MVRKTKEEAIETRNQLLEAAEIVFFNKGYSQTTLMDVAKHVGMTRGAIYWHFKNKVDLFEAMVERVRLPLEMLGEEYADENEPDPLGKLRSFSILFLKEITQDARKKRVFSILFHKFEQNGQAEDLEKRQIMSFIECTNRIERSLQNAVNKGQLPKDLDVPQAAIIKHAYFAGLINNWLFLPENNSFSLESMIESLVDNYIFLIKNSPNLRLKR</sequence>
<evidence type="ECO:0000256" key="3">
    <source>
        <dbReference type="ARBA" id="ARBA00023125"/>
    </source>
</evidence>